<sequence length="125" mass="14440">MPAWIARFVQNVRNKNKRVGPLTTEEIEVEKKFWKEKAQRQGEASEKLKHRRSSGTVEKCEVVIIKGDELERAIQHLYPLELSCNIGRNTKTKLNPEIPAFRPRRNVAEVAKVRMSDIGEDENSN</sequence>
<reference evidence="1" key="1">
    <citation type="submission" date="2020-04" db="EMBL/GenBank/DDBJ databases">
        <authorList>
            <person name="Alioto T."/>
            <person name="Alioto T."/>
            <person name="Gomez Garrido J."/>
        </authorList>
    </citation>
    <scope>NUCLEOTIDE SEQUENCE</scope>
    <source>
        <strain evidence="1">A484AB</strain>
    </source>
</reference>
<evidence type="ECO:0000313" key="1">
    <source>
        <dbReference type="EMBL" id="CAB3995000.1"/>
    </source>
</evidence>
<name>A0A6S7HG93_PARCT</name>
<organism evidence="1 2">
    <name type="scientific">Paramuricea clavata</name>
    <name type="common">Red gorgonian</name>
    <name type="synonym">Violescent sea-whip</name>
    <dbReference type="NCBI Taxonomy" id="317549"/>
    <lineage>
        <taxon>Eukaryota</taxon>
        <taxon>Metazoa</taxon>
        <taxon>Cnidaria</taxon>
        <taxon>Anthozoa</taxon>
        <taxon>Octocorallia</taxon>
        <taxon>Malacalcyonacea</taxon>
        <taxon>Plexauridae</taxon>
        <taxon>Paramuricea</taxon>
    </lineage>
</organism>
<keyword evidence="2" id="KW-1185">Reference proteome</keyword>
<comment type="caution">
    <text evidence="1">The sequence shown here is derived from an EMBL/GenBank/DDBJ whole genome shotgun (WGS) entry which is preliminary data.</text>
</comment>
<gene>
    <name evidence="1" type="ORF">PACLA_8A006135</name>
</gene>
<protein>
    <submittedName>
        <fullName evidence="1">Uncharacterized protein</fullName>
    </submittedName>
</protein>
<dbReference type="EMBL" id="CACRXK020002580">
    <property type="protein sequence ID" value="CAB3995000.1"/>
    <property type="molecule type" value="Genomic_DNA"/>
</dbReference>
<accession>A0A6S7HG93</accession>
<evidence type="ECO:0000313" key="2">
    <source>
        <dbReference type="Proteomes" id="UP001152795"/>
    </source>
</evidence>
<dbReference type="Proteomes" id="UP001152795">
    <property type="component" value="Unassembled WGS sequence"/>
</dbReference>
<dbReference type="AlphaFoldDB" id="A0A6S7HG93"/>
<proteinExistence type="predicted"/>